<dbReference type="NCBIfam" id="TIGR03954">
    <property type="entry name" value="integ_memb_HG"/>
    <property type="match status" value="1"/>
</dbReference>
<protein>
    <submittedName>
        <fullName evidence="8">DUF3817 domain-containing protein</fullName>
    </submittedName>
</protein>
<comment type="subcellular location">
    <subcellularLocation>
        <location evidence="1">Cell membrane</location>
        <topology evidence="1">Multi-pass membrane protein</topology>
    </subcellularLocation>
</comment>
<accession>A0ABT8GHQ6</accession>
<feature type="transmembrane region" description="Helical" evidence="6">
    <location>
        <begin position="28"/>
        <end position="48"/>
    </location>
</feature>
<evidence type="ECO:0000256" key="1">
    <source>
        <dbReference type="ARBA" id="ARBA00004651"/>
    </source>
</evidence>
<keyword evidence="5 6" id="KW-0472">Membrane</keyword>
<gene>
    <name evidence="8" type="ORF">QQX02_08255</name>
</gene>
<reference evidence="8" key="1">
    <citation type="submission" date="2023-06" db="EMBL/GenBank/DDBJ databases">
        <title>Egi l300058.</title>
        <authorList>
            <person name="Gao L."/>
            <person name="Fang B.-Z."/>
            <person name="Li W.-J."/>
        </authorList>
    </citation>
    <scope>NUCLEOTIDE SEQUENCE</scope>
    <source>
        <strain evidence="8">EGI L300058</strain>
    </source>
</reference>
<dbReference type="PANTHER" id="PTHR40077:SF2">
    <property type="entry name" value="MEMBRANE PROTEIN"/>
    <property type="match status" value="1"/>
</dbReference>
<dbReference type="EMBL" id="JAUHQA010000001">
    <property type="protein sequence ID" value="MDN4480909.1"/>
    <property type="molecule type" value="Genomic_DNA"/>
</dbReference>
<dbReference type="PANTHER" id="PTHR40077">
    <property type="entry name" value="MEMBRANE PROTEIN-RELATED"/>
    <property type="match status" value="1"/>
</dbReference>
<keyword evidence="4 6" id="KW-1133">Transmembrane helix</keyword>
<organism evidence="8 9">
    <name type="scientific">Demequina muriae</name>
    <dbReference type="NCBI Taxonomy" id="3051664"/>
    <lineage>
        <taxon>Bacteria</taxon>
        <taxon>Bacillati</taxon>
        <taxon>Actinomycetota</taxon>
        <taxon>Actinomycetes</taxon>
        <taxon>Micrococcales</taxon>
        <taxon>Demequinaceae</taxon>
        <taxon>Demequina</taxon>
    </lineage>
</organism>
<keyword evidence="9" id="KW-1185">Reference proteome</keyword>
<proteinExistence type="predicted"/>
<keyword evidence="3 6" id="KW-0812">Transmembrane</keyword>
<dbReference type="RefSeq" id="WP_301142374.1">
    <property type="nucleotide sequence ID" value="NZ_JAUHQA010000001.1"/>
</dbReference>
<evidence type="ECO:0000256" key="6">
    <source>
        <dbReference type="SAM" id="Phobius"/>
    </source>
</evidence>
<dbReference type="Pfam" id="PF12823">
    <property type="entry name" value="DUF3817"/>
    <property type="match status" value="1"/>
</dbReference>
<dbReference type="InterPro" id="IPR023845">
    <property type="entry name" value="DUF3817_TM"/>
</dbReference>
<comment type="caution">
    <text evidence="8">The sequence shown here is derived from an EMBL/GenBank/DDBJ whole genome shotgun (WGS) entry which is preliminary data.</text>
</comment>
<evidence type="ECO:0000313" key="9">
    <source>
        <dbReference type="Proteomes" id="UP001172708"/>
    </source>
</evidence>
<evidence type="ECO:0000256" key="2">
    <source>
        <dbReference type="ARBA" id="ARBA00022475"/>
    </source>
</evidence>
<evidence type="ECO:0000256" key="3">
    <source>
        <dbReference type="ARBA" id="ARBA00022692"/>
    </source>
</evidence>
<feature type="transmembrane region" description="Helical" evidence="6">
    <location>
        <begin position="90"/>
        <end position="109"/>
    </location>
</feature>
<feature type="domain" description="DUF3817" evidence="7">
    <location>
        <begin position="24"/>
        <end position="115"/>
    </location>
</feature>
<feature type="transmembrane region" description="Helical" evidence="6">
    <location>
        <begin position="60"/>
        <end position="84"/>
    </location>
</feature>
<name>A0ABT8GHQ6_9MICO</name>
<evidence type="ECO:0000256" key="5">
    <source>
        <dbReference type="ARBA" id="ARBA00023136"/>
    </source>
</evidence>
<dbReference type="Proteomes" id="UP001172708">
    <property type="component" value="Unassembled WGS sequence"/>
</dbReference>
<evidence type="ECO:0000256" key="4">
    <source>
        <dbReference type="ARBA" id="ARBA00022989"/>
    </source>
</evidence>
<evidence type="ECO:0000313" key="8">
    <source>
        <dbReference type="EMBL" id="MDN4480909.1"/>
    </source>
</evidence>
<evidence type="ECO:0000259" key="7">
    <source>
        <dbReference type="Pfam" id="PF12823"/>
    </source>
</evidence>
<keyword evidence="2" id="KW-1003">Cell membrane</keyword>
<sequence>MTDPAPQASSPRSRASAVTPGVLLRYRIMAIITGTLLIVVFLGMLRYLGIIERTEGVEEFFGVLAQVHGFIYVVYLATVLQLWMQARWGYGRLATLFLGGIVPLLSFFIETRVTREVRAGQES</sequence>